<name>X1D8W0_9ZZZZ</name>
<comment type="caution">
    <text evidence="1">The sequence shown here is derived from an EMBL/GenBank/DDBJ whole genome shotgun (WGS) entry which is preliminary data.</text>
</comment>
<gene>
    <name evidence="1" type="ORF">S01H4_56874</name>
</gene>
<proteinExistence type="predicted"/>
<evidence type="ECO:0000313" key="1">
    <source>
        <dbReference type="EMBL" id="GAH16672.1"/>
    </source>
</evidence>
<reference evidence="1" key="1">
    <citation type="journal article" date="2014" name="Front. Microbiol.">
        <title>High frequency of phylogenetically diverse reductive dehalogenase-homologous genes in deep subseafloor sedimentary metagenomes.</title>
        <authorList>
            <person name="Kawai M."/>
            <person name="Futagami T."/>
            <person name="Toyoda A."/>
            <person name="Takaki Y."/>
            <person name="Nishi S."/>
            <person name="Hori S."/>
            <person name="Arai W."/>
            <person name="Tsubouchi T."/>
            <person name="Morono Y."/>
            <person name="Uchiyama I."/>
            <person name="Ito T."/>
            <person name="Fujiyama A."/>
            <person name="Inagaki F."/>
            <person name="Takami H."/>
        </authorList>
    </citation>
    <scope>NUCLEOTIDE SEQUENCE</scope>
    <source>
        <strain evidence="1">Expedition CK06-06</strain>
    </source>
</reference>
<dbReference type="EMBL" id="BART01033008">
    <property type="protein sequence ID" value="GAH16672.1"/>
    <property type="molecule type" value="Genomic_DNA"/>
</dbReference>
<accession>X1D8W0</accession>
<feature type="non-terminal residue" evidence="1">
    <location>
        <position position="37"/>
    </location>
</feature>
<protein>
    <submittedName>
        <fullName evidence="1">Uncharacterized protein</fullName>
    </submittedName>
</protein>
<organism evidence="1">
    <name type="scientific">marine sediment metagenome</name>
    <dbReference type="NCBI Taxonomy" id="412755"/>
    <lineage>
        <taxon>unclassified sequences</taxon>
        <taxon>metagenomes</taxon>
        <taxon>ecological metagenomes</taxon>
    </lineage>
</organism>
<sequence>MSLSQEFQAKGKSNLLFEVSGSEENYQVHGELLTEQG</sequence>
<dbReference type="AlphaFoldDB" id="X1D8W0"/>